<dbReference type="FunFam" id="3.30.460.10:FF:000044">
    <property type="entry name" value="ATPase synthesis protein 25, mitochondrial"/>
    <property type="match status" value="1"/>
</dbReference>
<comment type="similarity">
    <text evidence="3 8">Belongs to the ATP25 family.</text>
</comment>
<evidence type="ECO:0000256" key="7">
    <source>
        <dbReference type="ARBA" id="ARBA00023136"/>
    </source>
</evidence>
<evidence type="ECO:0000256" key="9">
    <source>
        <dbReference type="SAM" id="MobiDB-lite"/>
    </source>
</evidence>
<keyword evidence="6 8" id="KW-0496">Mitochondrion</keyword>
<keyword evidence="11" id="KW-1185">Reference proteome</keyword>
<accession>A0AAE0DAP2</accession>
<dbReference type="AlphaFoldDB" id="A0AAE0DAP2"/>
<organism evidence="10 11">
    <name type="scientific">Colletotrichum kahawae</name>
    <name type="common">Coffee berry disease fungus</name>
    <dbReference type="NCBI Taxonomy" id="34407"/>
    <lineage>
        <taxon>Eukaryota</taxon>
        <taxon>Fungi</taxon>
        <taxon>Dikarya</taxon>
        <taxon>Ascomycota</taxon>
        <taxon>Pezizomycotina</taxon>
        <taxon>Sordariomycetes</taxon>
        <taxon>Hypocreomycetidae</taxon>
        <taxon>Glomerellales</taxon>
        <taxon>Glomerellaceae</taxon>
        <taxon>Colletotrichum</taxon>
        <taxon>Colletotrichum gloeosporioides species complex</taxon>
    </lineage>
</organism>
<comment type="caution">
    <text evidence="10">The sequence shown here is derived from an EMBL/GenBank/DDBJ whole genome shotgun (WGS) entry which is preliminary data.</text>
</comment>
<dbReference type="EMBL" id="VYYT01000115">
    <property type="protein sequence ID" value="KAK2767353.1"/>
    <property type="molecule type" value="Genomic_DNA"/>
</dbReference>
<dbReference type="SUPFAM" id="SSF81301">
    <property type="entry name" value="Nucleotidyltransferase"/>
    <property type="match status" value="1"/>
</dbReference>
<feature type="compositionally biased region" description="Polar residues" evidence="9">
    <location>
        <begin position="325"/>
        <end position="343"/>
    </location>
</feature>
<reference evidence="10" key="1">
    <citation type="submission" date="2023-02" db="EMBL/GenBank/DDBJ databases">
        <title>Colletotrichum kahawae CIFC_Que2 genome sequencing and assembly.</title>
        <authorList>
            <person name="Baroncelli R."/>
        </authorList>
    </citation>
    <scope>NUCLEOTIDE SEQUENCE</scope>
    <source>
        <strain evidence="10">CIFC_Que2</strain>
    </source>
</reference>
<keyword evidence="5 8" id="KW-0809">Transit peptide</keyword>
<keyword evidence="4 8" id="KW-0999">Mitochondrion inner membrane</keyword>
<evidence type="ECO:0000313" key="10">
    <source>
        <dbReference type="EMBL" id="KAK2767353.1"/>
    </source>
</evidence>
<evidence type="ECO:0000313" key="11">
    <source>
        <dbReference type="Proteomes" id="UP001281614"/>
    </source>
</evidence>
<dbReference type="InterPro" id="IPR043519">
    <property type="entry name" value="NT_sf"/>
</dbReference>
<dbReference type="GO" id="GO:0005743">
    <property type="term" value="C:mitochondrial inner membrane"/>
    <property type="evidence" value="ECO:0007669"/>
    <property type="project" value="UniProtKB-SubCell"/>
</dbReference>
<evidence type="ECO:0000256" key="3">
    <source>
        <dbReference type="ARBA" id="ARBA00010787"/>
    </source>
</evidence>
<comment type="function">
    <text evidence="1">Probable mitochondrial mRNA stabilization factor.</text>
</comment>
<evidence type="ECO:0000256" key="1">
    <source>
        <dbReference type="ARBA" id="ARBA00003470"/>
    </source>
</evidence>
<dbReference type="Proteomes" id="UP001281614">
    <property type="component" value="Unassembled WGS sequence"/>
</dbReference>
<evidence type="ECO:0000256" key="2">
    <source>
        <dbReference type="ARBA" id="ARBA00004443"/>
    </source>
</evidence>
<comment type="function">
    <text evidence="8">Mitochondrial mRNA stabilization factor.</text>
</comment>
<comment type="subcellular location">
    <subcellularLocation>
        <location evidence="2 8">Mitochondrion inner membrane</location>
        <topology evidence="2 8">Peripheral membrane protein</topology>
        <orientation evidence="2 8">Matrix side</orientation>
    </subcellularLocation>
</comment>
<dbReference type="Gene3D" id="3.30.460.10">
    <property type="entry name" value="Beta Polymerase, domain 2"/>
    <property type="match status" value="1"/>
</dbReference>
<feature type="region of interest" description="Disordered" evidence="9">
    <location>
        <begin position="52"/>
        <end position="77"/>
    </location>
</feature>
<evidence type="ECO:0000256" key="8">
    <source>
        <dbReference type="RuleBase" id="RU367062"/>
    </source>
</evidence>
<gene>
    <name evidence="10" type="ORF">CKAH01_15247</name>
</gene>
<keyword evidence="7 8" id="KW-0472">Membrane</keyword>
<evidence type="ECO:0000256" key="6">
    <source>
        <dbReference type="ARBA" id="ARBA00023128"/>
    </source>
</evidence>
<proteinExistence type="inferred from homology"/>
<dbReference type="GO" id="GO:0140053">
    <property type="term" value="P:mitochondrial gene expression"/>
    <property type="evidence" value="ECO:0007669"/>
    <property type="project" value="UniProtKB-UniRule"/>
</dbReference>
<name>A0AAE0DAP2_COLKA</name>
<evidence type="ECO:0000256" key="5">
    <source>
        <dbReference type="ARBA" id="ARBA00022946"/>
    </source>
</evidence>
<dbReference type="InterPro" id="IPR040152">
    <property type="entry name" value="Atp25"/>
</dbReference>
<dbReference type="PANTHER" id="PTHR28087:SF1">
    <property type="entry name" value="ATPASE SYNTHESIS PROTEIN 25, MITOCHONDRIAL"/>
    <property type="match status" value="1"/>
</dbReference>
<feature type="region of interest" description="Disordered" evidence="9">
    <location>
        <begin position="318"/>
        <end position="378"/>
    </location>
</feature>
<evidence type="ECO:0000256" key="4">
    <source>
        <dbReference type="ARBA" id="ARBA00022792"/>
    </source>
</evidence>
<dbReference type="GO" id="GO:0048255">
    <property type="term" value="P:mRNA stabilization"/>
    <property type="evidence" value="ECO:0007669"/>
    <property type="project" value="TreeGrafter"/>
</dbReference>
<protein>
    <recommendedName>
        <fullName evidence="8">ATPase synthesis protein 25</fullName>
    </recommendedName>
</protein>
<sequence>MASRPAFAALGCLQCRGRVLRAITANSNQILRAPALAPAVPLRPHNLRRAFSTLPPDAPKPTTEPGTEEAVSTTPEAIPTTNEGIEESEVGEDTPWFLQVDPPTHAPTQHVSPLPDLPESPPAILEPPMKYVYEEMGLDDLSLLDLRAMDPPPALGPNLLMLFATARSERHLHVSSSRLVKWLRHTHRIESSADGLIGPGELKTKLRRMRRKAKLLGSSATITPGGDDGITTGWICVNLGTLGAKYGEDAHFDAEGNMSGFGAPVSGSTIVVQVMTDARRKELDLERLWSQQLTRSEVQTQNLADGARFEHRFGQLPRTTDRSVKGSSAIPQQKRLFSTSLNRTMPYAPEPTTSPPAHRSRGPKHVAKERSSPSPATLPEIRQYLDSVRWEGIRVDREKCLHLLELIFRAPFTEDNHSQTQADLATELITTMSERGIPIMEPDVISIIIESIAASGARGEKIEAIQSNLELVLLQATSSCPSPADAMRLMRAYLIQGNWDKLWDIWYTLPRYSQRRGPEMYEFLFQQTAETGDKLRCIEVLRKCVEEMLTEEPPVMPTEAVWQAVRKCIRVADPAAEAVAKNIETMGATSASKVNSLEFVKIWQQLDSIRKGL</sequence>
<dbReference type="PANTHER" id="PTHR28087">
    <property type="entry name" value="ATPASE SYNTHESIS PROTEIN 25, MITOCHONDRIAL"/>
    <property type="match status" value="1"/>
</dbReference>